<feature type="transmembrane region" description="Helical" evidence="2">
    <location>
        <begin position="192"/>
        <end position="209"/>
    </location>
</feature>
<proteinExistence type="predicted"/>
<dbReference type="PROSITE" id="PS50887">
    <property type="entry name" value="GGDEF"/>
    <property type="match status" value="1"/>
</dbReference>
<dbReference type="NCBIfam" id="TIGR00254">
    <property type="entry name" value="GGDEF"/>
    <property type="match status" value="1"/>
</dbReference>
<name>G8QQ57_SPHPG</name>
<dbReference type="InterPro" id="IPR043128">
    <property type="entry name" value="Rev_trsase/Diguanyl_cyclase"/>
</dbReference>
<dbReference type="GO" id="GO:0005886">
    <property type="term" value="C:plasma membrane"/>
    <property type="evidence" value="ECO:0007669"/>
    <property type="project" value="TreeGrafter"/>
</dbReference>
<dbReference type="InterPro" id="IPR029787">
    <property type="entry name" value="Nucleotide_cyclase"/>
</dbReference>
<evidence type="ECO:0000256" key="2">
    <source>
        <dbReference type="SAM" id="Phobius"/>
    </source>
</evidence>
<dbReference type="PANTHER" id="PTHR45138">
    <property type="entry name" value="REGULATORY COMPONENTS OF SENSORY TRANSDUCTION SYSTEM"/>
    <property type="match status" value="1"/>
</dbReference>
<gene>
    <name evidence="4" type="ordered locus">SpiGrapes_0806</name>
</gene>
<feature type="transmembrane region" description="Helical" evidence="2">
    <location>
        <begin position="6"/>
        <end position="22"/>
    </location>
</feature>
<dbReference type="GO" id="GO:1902201">
    <property type="term" value="P:negative regulation of bacterial-type flagellum-dependent cell motility"/>
    <property type="evidence" value="ECO:0007669"/>
    <property type="project" value="TreeGrafter"/>
</dbReference>
<dbReference type="Proteomes" id="UP000005632">
    <property type="component" value="Chromosome"/>
</dbReference>
<dbReference type="HOGENOM" id="CLU_058778_1_0_12"/>
<organism evidence="4 5">
    <name type="scientific">Sphaerochaeta pleomorpha (strain ATCC BAA-1885 / DSM 22778 / Grapes)</name>
    <dbReference type="NCBI Taxonomy" id="158190"/>
    <lineage>
        <taxon>Bacteria</taxon>
        <taxon>Pseudomonadati</taxon>
        <taxon>Spirochaetota</taxon>
        <taxon>Spirochaetia</taxon>
        <taxon>Spirochaetales</taxon>
        <taxon>Sphaerochaetaceae</taxon>
        <taxon>Sphaerochaeta</taxon>
    </lineage>
</organism>
<dbReference type="GO" id="GO:0043709">
    <property type="term" value="P:cell adhesion involved in single-species biofilm formation"/>
    <property type="evidence" value="ECO:0007669"/>
    <property type="project" value="TreeGrafter"/>
</dbReference>
<accession>G8QQ57</accession>
<feature type="transmembrane region" description="Helical" evidence="2">
    <location>
        <begin position="137"/>
        <end position="156"/>
    </location>
</feature>
<evidence type="ECO:0000313" key="5">
    <source>
        <dbReference type="Proteomes" id="UP000005632"/>
    </source>
</evidence>
<evidence type="ECO:0000259" key="3">
    <source>
        <dbReference type="PROSITE" id="PS50887"/>
    </source>
</evidence>
<keyword evidence="2" id="KW-0812">Transmembrane</keyword>
<dbReference type="SMART" id="SM00267">
    <property type="entry name" value="GGDEF"/>
    <property type="match status" value="1"/>
</dbReference>
<feature type="transmembrane region" description="Helical" evidence="2">
    <location>
        <begin position="168"/>
        <end position="186"/>
    </location>
</feature>
<keyword evidence="2" id="KW-0472">Membrane</keyword>
<dbReference type="OrthoDB" id="9804955at2"/>
<dbReference type="EC" id="2.7.7.65" evidence="1"/>
<sequence length="371" mass="42638">MIPSVKIDIFFILPLIFTILLAKRHVKENQDYKFFIFGSLLTICLLLLDIASIEILRETGQFAIHCNKAINVLGFALGPSVPYVIFYFITSDTLRKKHRLLIIIPLVANVLLSIFSYQTGWLFSVNDQNLYSRGPLFLLNPSICLFYFFIDIYASLQYRGHNQKSPSFYLVLIYCLPVAAVALQYIFPDVLVIWGSVSLVLLMYYVYTLEKHFSYDALTNIENRESFEMEMYSLQRNHKKEATLIIFDLNNLKRTNDTYGHTAGDEMLRSTARLLATCFAKVGNIYRIGGDEFCVICKALPAAEAKRLLLNLQEKLDRQNKENKECPLVLAYGYATSNKNFGLGIDETLSKADNLMYEHKSLIKMKQQQQN</sequence>
<dbReference type="Pfam" id="PF00990">
    <property type="entry name" value="GGDEF"/>
    <property type="match status" value="1"/>
</dbReference>
<dbReference type="KEGG" id="sgp:SpiGrapes_0806"/>
<keyword evidence="5" id="KW-1185">Reference proteome</keyword>
<evidence type="ECO:0000256" key="1">
    <source>
        <dbReference type="ARBA" id="ARBA00012528"/>
    </source>
</evidence>
<dbReference type="AlphaFoldDB" id="G8QQ57"/>
<feature type="transmembrane region" description="Helical" evidence="2">
    <location>
        <begin position="69"/>
        <end position="88"/>
    </location>
</feature>
<feature type="transmembrane region" description="Helical" evidence="2">
    <location>
        <begin position="100"/>
        <end position="117"/>
    </location>
</feature>
<evidence type="ECO:0000313" key="4">
    <source>
        <dbReference type="EMBL" id="AEV28634.1"/>
    </source>
</evidence>
<dbReference type="SUPFAM" id="SSF55073">
    <property type="entry name" value="Nucleotide cyclase"/>
    <property type="match status" value="1"/>
</dbReference>
<dbReference type="InterPro" id="IPR050469">
    <property type="entry name" value="Diguanylate_Cyclase"/>
</dbReference>
<feature type="domain" description="GGDEF" evidence="3">
    <location>
        <begin position="240"/>
        <end position="371"/>
    </location>
</feature>
<dbReference type="RefSeq" id="WP_014269483.1">
    <property type="nucleotide sequence ID" value="NC_016633.1"/>
</dbReference>
<reference evidence="4 5" key="1">
    <citation type="submission" date="2011-11" db="EMBL/GenBank/DDBJ databases">
        <title>Complete sequence of Spirochaeta sp. grapes.</title>
        <authorList>
            <consortium name="US DOE Joint Genome Institute"/>
            <person name="Lucas S."/>
            <person name="Han J."/>
            <person name="Lapidus A."/>
            <person name="Cheng J.-F."/>
            <person name="Goodwin L."/>
            <person name="Pitluck S."/>
            <person name="Peters L."/>
            <person name="Ovchinnikova G."/>
            <person name="Munk A.C."/>
            <person name="Detter J.C."/>
            <person name="Han C."/>
            <person name="Tapia R."/>
            <person name="Land M."/>
            <person name="Hauser L."/>
            <person name="Kyrpides N."/>
            <person name="Ivanova N."/>
            <person name="Pagani I."/>
            <person name="Ritalahtilisa K."/>
            <person name="Loeffler F."/>
            <person name="Woyke T."/>
        </authorList>
    </citation>
    <scope>NUCLEOTIDE SEQUENCE [LARGE SCALE GENOMIC DNA]</scope>
    <source>
        <strain evidence="5">ATCC BAA-1885 / DSM 22778 / Grapes</strain>
    </source>
</reference>
<dbReference type="GO" id="GO:0052621">
    <property type="term" value="F:diguanylate cyclase activity"/>
    <property type="evidence" value="ECO:0007669"/>
    <property type="project" value="UniProtKB-EC"/>
</dbReference>
<dbReference type="eggNOG" id="COG2199">
    <property type="taxonomic scope" value="Bacteria"/>
</dbReference>
<dbReference type="CDD" id="cd01949">
    <property type="entry name" value="GGDEF"/>
    <property type="match status" value="1"/>
</dbReference>
<keyword evidence="2" id="KW-1133">Transmembrane helix</keyword>
<protein>
    <recommendedName>
        <fullName evidence="1">diguanylate cyclase</fullName>
        <ecNumber evidence="1">2.7.7.65</ecNumber>
    </recommendedName>
</protein>
<dbReference type="Gene3D" id="3.30.70.270">
    <property type="match status" value="1"/>
</dbReference>
<feature type="transmembrane region" description="Helical" evidence="2">
    <location>
        <begin position="34"/>
        <end position="57"/>
    </location>
</feature>
<dbReference type="PANTHER" id="PTHR45138:SF24">
    <property type="entry name" value="DIGUANYLATE CYCLASE DGCC-RELATED"/>
    <property type="match status" value="1"/>
</dbReference>
<dbReference type="EMBL" id="CP003155">
    <property type="protein sequence ID" value="AEV28634.1"/>
    <property type="molecule type" value="Genomic_DNA"/>
</dbReference>
<dbReference type="InterPro" id="IPR000160">
    <property type="entry name" value="GGDEF_dom"/>
</dbReference>
<dbReference type="STRING" id="158190.SpiGrapes_0806"/>